<reference evidence="2 3" key="1">
    <citation type="journal article" date="2011" name="J. Bacteriol.">
        <title>Genome sequence of Chthoniobacter flavus Ellin428, an aerobic heterotrophic soil bacterium.</title>
        <authorList>
            <person name="Kant R."/>
            <person name="van Passel M.W."/>
            <person name="Palva A."/>
            <person name="Lucas S."/>
            <person name="Lapidus A."/>
            <person name="Glavina Del Rio T."/>
            <person name="Dalin E."/>
            <person name="Tice H."/>
            <person name="Bruce D."/>
            <person name="Goodwin L."/>
            <person name="Pitluck S."/>
            <person name="Larimer F.W."/>
            <person name="Land M.L."/>
            <person name="Hauser L."/>
            <person name="Sangwan P."/>
            <person name="de Vos W.M."/>
            <person name="Janssen P.H."/>
            <person name="Smidt H."/>
        </authorList>
    </citation>
    <scope>NUCLEOTIDE SEQUENCE [LARGE SCALE GENOMIC DNA]</scope>
    <source>
        <strain evidence="2 3">Ellin428</strain>
    </source>
</reference>
<keyword evidence="3" id="KW-1185">Reference proteome</keyword>
<evidence type="ECO:0000256" key="1">
    <source>
        <dbReference type="SAM" id="MobiDB-lite"/>
    </source>
</evidence>
<accession>B4D6J8</accession>
<dbReference type="AlphaFoldDB" id="B4D6J8"/>
<dbReference type="InParanoid" id="B4D6J8"/>
<organism evidence="2 3">
    <name type="scientific">Chthoniobacter flavus Ellin428</name>
    <dbReference type="NCBI Taxonomy" id="497964"/>
    <lineage>
        <taxon>Bacteria</taxon>
        <taxon>Pseudomonadati</taxon>
        <taxon>Verrucomicrobiota</taxon>
        <taxon>Spartobacteria</taxon>
        <taxon>Chthoniobacterales</taxon>
        <taxon>Chthoniobacteraceae</taxon>
        <taxon>Chthoniobacter</taxon>
    </lineage>
</organism>
<comment type="caution">
    <text evidence="2">The sequence shown here is derived from an EMBL/GenBank/DDBJ whole genome shotgun (WGS) entry which is preliminary data.</text>
</comment>
<protein>
    <submittedName>
        <fullName evidence="2">Uncharacterized protein</fullName>
    </submittedName>
</protein>
<sequence>MTLCLASVSALRAEAPATPAPPKLSGPPKVQVLVRENSVATAVGGSSAATPAPGGAKGGGKGQTPNPAQAAATALDAEKFTRTTKKTLTVTLVDVTGANMDVNVKTTFLGRDEAGKHEVVEEKTVENKVTLQPRKAQDFTTEEVSFTHTTAHHAAIKKGSGGAGAGGRNAVSSMIPASGHAYYGYRVEVFQGQDLVGMASSEMH</sequence>
<dbReference type="Proteomes" id="UP000005824">
    <property type="component" value="Unassembled WGS sequence"/>
</dbReference>
<feature type="compositionally biased region" description="Low complexity" evidence="1">
    <location>
        <begin position="42"/>
        <end position="54"/>
    </location>
</feature>
<evidence type="ECO:0000313" key="3">
    <source>
        <dbReference type="Proteomes" id="UP000005824"/>
    </source>
</evidence>
<name>B4D6J8_9BACT</name>
<evidence type="ECO:0000313" key="2">
    <source>
        <dbReference type="EMBL" id="EDY17799.1"/>
    </source>
</evidence>
<proteinExistence type="predicted"/>
<feature type="region of interest" description="Disordered" evidence="1">
    <location>
        <begin position="42"/>
        <end position="67"/>
    </location>
</feature>
<gene>
    <name evidence="2" type="ORF">CfE428DRAFT_4538</name>
</gene>
<dbReference type="EMBL" id="ABVL01000016">
    <property type="protein sequence ID" value="EDY17799.1"/>
    <property type="molecule type" value="Genomic_DNA"/>
</dbReference>